<sequence>MSLGGLLVKKVRLRMQSSNAASKVIQAILLALRNPHSRSIALSTAGMVFLGVPHSETAFINADYRYQSPEGHYQAIRGDHPCCLTEFESIIGTMGISEEFRRVASLYRIVYSMPGSLGSCIWVEVVDEYFQMPDPTREASMELMELRQSALRIISQTVTDIIREDRETNDNLPIVGRCPEEIAQRIPGTCEWLLEAKEFKSWLTDDSPILWITGKPGAGKSFLLSFLVEHLRKPQHHRTATAFYFYDGRNESKSSASQVLWALACNIMVQRSQQYSNSRFFRRVASMDASMVTFPKAQYIFGVILDSFGNDERLFLIIDGLDECGPSQSLLLAETIKSACGQRPSQRIKCLISSRRSRSIGLCLDGGHKLDLSKEIRVRGDIAVFIRSKVSELLQKAPQYELHQKRLNEVLRRGAGGVFLWVSLVTDQLLLDAPSDNEAIRARIDHLPMGLEETYRRILQNIRQSDLWKAKKLLSWLLFAQRPLHLAELERALAVYADGESPEFTANQVLLDPENIRRACGGLVVVSGNGLVHFVHLSVKEFLQSVNARPIWMRNADFWANEMIAKTCLRYLMSEDVDQDPKFTSLSRRGCIPLYREDSTFLGYALQFWATHYRLAEVRSGILPALLQHFLQWSQKKWRASDQKHFKWIGDRTPIISMETPLHICSQLGFADLGKMYIQMGADIDCVSQSSGETPLHIAAANGNLEVAKLLLDRGADVGTITHSYGETALHLAVAHGHFEMVGLLLERGSDINAVTSISKLLPWQLASACGHVEIMRFLVELQGQKVTPYSLPGIWTQLVTTRLGGYLPEERMATVDAYGGSPFYMTAPDGPHWLATTLLEMVPNPAPSQAPEIVTQEHCSADSWTIVLPLRPGHDDYAIATYDEYTTNL</sequence>
<dbReference type="Gene3D" id="3.40.50.300">
    <property type="entry name" value="P-loop containing nucleotide triphosphate hydrolases"/>
    <property type="match status" value="1"/>
</dbReference>
<dbReference type="SUPFAM" id="SSF52540">
    <property type="entry name" value="P-loop containing nucleoside triphosphate hydrolases"/>
    <property type="match status" value="1"/>
</dbReference>
<dbReference type="InterPro" id="IPR007111">
    <property type="entry name" value="NACHT_NTPase"/>
</dbReference>
<dbReference type="PROSITE" id="PS50297">
    <property type="entry name" value="ANK_REP_REGION"/>
    <property type="match status" value="2"/>
</dbReference>
<comment type="caution">
    <text evidence="4">The sequence shown here is derived from an EMBL/GenBank/DDBJ whole genome shotgun (WGS) entry which is preliminary data.</text>
</comment>
<dbReference type="PRINTS" id="PR01415">
    <property type="entry name" value="ANKYRIN"/>
</dbReference>
<dbReference type="Pfam" id="PF24883">
    <property type="entry name" value="NPHP3_N"/>
    <property type="match status" value="1"/>
</dbReference>
<reference evidence="4" key="1">
    <citation type="submission" date="2021-03" db="EMBL/GenBank/DDBJ databases">
        <title>Comparative genomics and phylogenomic investigation of the class Geoglossomycetes provide insights into ecological specialization and systematics.</title>
        <authorList>
            <person name="Melie T."/>
            <person name="Pirro S."/>
            <person name="Miller A.N."/>
            <person name="Quandt A."/>
        </authorList>
    </citation>
    <scope>NUCLEOTIDE SEQUENCE</scope>
    <source>
        <strain evidence="4">GBOQ0MN5Z8</strain>
    </source>
</reference>
<protein>
    <recommendedName>
        <fullName evidence="3">NACHT domain-containing protein</fullName>
    </recommendedName>
</protein>
<dbReference type="PROSITE" id="PS50837">
    <property type="entry name" value="NACHT"/>
    <property type="match status" value="1"/>
</dbReference>
<keyword evidence="2" id="KW-0040">ANK repeat</keyword>
<dbReference type="PANTHER" id="PTHR10039">
    <property type="entry name" value="AMELOGENIN"/>
    <property type="match status" value="1"/>
</dbReference>
<feature type="repeat" description="ANK" evidence="2">
    <location>
        <begin position="657"/>
        <end position="689"/>
    </location>
</feature>
<dbReference type="InterPro" id="IPR027417">
    <property type="entry name" value="P-loop_NTPase"/>
</dbReference>
<dbReference type="PANTHER" id="PTHR10039:SF14">
    <property type="entry name" value="NACHT DOMAIN-CONTAINING PROTEIN"/>
    <property type="match status" value="1"/>
</dbReference>
<name>A0A9P8IBS0_9PEZI</name>
<organism evidence="4 5">
    <name type="scientific">Glutinoglossum americanum</name>
    <dbReference type="NCBI Taxonomy" id="1670608"/>
    <lineage>
        <taxon>Eukaryota</taxon>
        <taxon>Fungi</taxon>
        <taxon>Dikarya</taxon>
        <taxon>Ascomycota</taxon>
        <taxon>Pezizomycotina</taxon>
        <taxon>Geoglossomycetes</taxon>
        <taxon>Geoglossales</taxon>
        <taxon>Geoglossaceae</taxon>
        <taxon>Glutinoglossum</taxon>
    </lineage>
</organism>
<dbReference type="Pfam" id="PF22939">
    <property type="entry name" value="WHD_GPIID"/>
    <property type="match status" value="1"/>
</dbReference>
<dbReference type="AlphaFoldDB" id="A0A9P8IBS0"/>
<evidence type="ECO:0000256" key="2">
    <source>
        <dbReference type="PROSITE-ProRule" id="PRU00023"/>
    </source>
</evidence>
<dbReference type="Pfam" id="PF12796">
    <property type="entry name" value="Ank_2"/>
    <property type="match status" value="1"/>
</dbReference>
<dbReference type="InterPro" id="IPR036770">
    <property type="entry name" value="Ankyrin_rpt-contain_sf"/>
</dbReference>
<evidence type="ECO:0000259" key="3">
    <source>
        <dbReference type="PROSITE" id="PS50837"/>
    </source>
</evidence>
<accession>A0A9P8IBS0</accession>
<gene>
    <name evidence="4" type="ORF">FGG08_004267</name>
</gene>
<dbReference type="EMBL" id="JAGHQL010000083">
    <property type="protein sequence ID" value="KAH0541262.1"/>
    <property type="molecule type" value="Genomic_DNA"/>
</dbReference>
<dbReference type="InterPro" id="IPR054471">
    <property type="entry name" value="GPIID_WHD"/>
</dbReference>
<keyword evidence="5" id="KW-1185">Reference proteome</keyword>
<feature type="domain" description="NACHT" evidence="3">
    <location>
        <begin position="208"/>
        <end position="355"/>
    </location>
</feature>
<dbReference type="Gene3D" id="1.25.40.20">
    <property type="entry name" value="Ankyrin repeat-containing domain"/>
    <property type="match status" value="1"/>
</dbReference>
<dbReference type="OrthoDB" id="195446at2759"/>
<proteinExistence type="predicted"/>
<dbReference type="Proteomes" id="UP000698800">
    <property type="component" value="Unassembled WGS sequence"/>
</dbReference>
<dbReference type="SUPFAM" id="SSF48403">
    <property type="entry name" value="Ankyrin repeat"/>
    <property type="match status" value="1"/>
</dbReference>
<feature type="repeat" description="ANK" evidence="2">
    <location>
        <begin position="691"/>
        <end position="723"/>
    </location>
</feature>
<evidence type="ECO:0000313" key="4">
    <source>
        <dbReference type="EMBL" id="KAH0541262.1"/>
    </source>
</evidence>
<evidence type="ECO:0000313" key="5">
    <source>
        <dbReference type="Proteomes" id="UP000698800"/>
    </source>
</evidence>
<dbReference type="InterPro" id="IPR002110">
    <property type="entry name" value="Ankyrin_rpt"/>
</dbReference>
<dbReference type="InterPro" id="IPR056884">
    <property type="entry name" value="NPHP3-like_N"/>
</dbReference>
<evidence type="ECO:0000256" key="1">
    <source>
        <dbReference type="ARBA" id="ARBA00022737"/>
    </source>
</evidence>
<dbReference type="PROSITE" id="PS50088">
    <property type="entry name" value="ANK_REPEAT"/>
    <property type="match status" value="3"/>
</dbReference>
<feature type="repeat" description="ANK" evidence="2">
    <location>
        <begin position="725"/>
        <end position="757"/>
    </location>
</feature>
<keyword evidence="1" id="KW-0677">Repeat</keyword>
<dbReference type="SMART" id="SM00248">
    <property type="entry name" value="ANK"/>
    <property type="match status" value="4"/>
</dbReference>